<comment type="similarity">
    <text evidence="1">Belongs to the CCM1 family.</text>
</comment>
<evidence type="ECO:0000259" key="6">
    <source>
        <dbReference type="Pfam" id="PF23276"/>
    </source>
</evidence>
<keyword evidence="9" id="KW-1185">Reference proteome</keyword>
<dbReference type="PANTHER" id="PTHR47936">
    <property type="entry name" value="PPR_LONG DOMAIN-CONTAINING PROTEIN"/>
    <property type="match status" value="1"/>
</dbReference>
<dbReference type="Pfam" id="PF23276">
    <property type="entry name" value="TPR_24"/>
    <property type="match status" value="1"/>
</dbReference>
<dbReference type="AlphaFoldDB" id="A0AAN9UU65"/>
<feature type="domain" description="Pentatricopeptide repeat-containing protein-mitochondrial" evidence="6">
    <location>
        <begin position="336"/>
        <end position="465"/>
    </location>
</feature>
<evidence type="ECO:0000256" key="3">
    <source>
        <dbReference type="ARBA" id="ARBA00044493"/>
    </source>
</evidence>
<feature type="region of interest" description="Disordered" evidence="5">
    <location>
        <begin position="595"/>
        <end position="652"/>
    </location>
</feature>
<reference evidence="8 9" key="1">
    <citation type="submission" date="2024-02" db="EMBL/GenBank/DDBJ databases">
        <title>De novo assembly and annotation of 12 fungi associated with fruit tree decline syndrome in Ontario, Canada.</title>
        <authorList>
            <person name="Sulman M."/>
            <person name="Ellouze W."/>
            <person name="Ilyukhin E."/>
        </authorList>
    </citation>
    <scope>NUCLEOTIDE SEQUENCE [LARGE SCALE GENOMIC DNA]</scope>
    <source>
        <strain evidence="8 9">M11/M66-122</strain>
    </source>
</reference>
<evidence type="ECO:0000256" key="4">
    <source>
        <dbReference type="ARBA" id="ARBA00044511"/>
    </source>
</evidence>
<comment type="subunit">
    <text evidence="4">Binds to mitochondrial small subunit 15S rRNA.</text>
</comment>
<accession>A0AAN9UU65</accession>
<evidence type="ECO:0000313" key="8">
    <source>
        <dbReference type="EMBL" id="KAK7753277.1"/>
    </source>
</evidence>
<feature type="compositionally biased region" description="Low complexity" evidence="5">
    <location>
        <begin position="604"/>
        <end position="615"/>
    </location>
</feature>
<evidence type="ECO:0000256" key="5">
    <source>
        <dbReference type="SAM" id="MobiDB-lite"/>
    </source>
</evidence>
<sequence length="652" mass="74210">MPGSHIPIDGLWRCLCPSVDVTTLSKAFRLLRQPTRRLALVRPISTTSNLQDQLPQIRHVYPKNLTTFEVLPHDKHFLEKRVEKARVEYLVRIGNRHHWLPSVFFKGKDLVPSDLHIFPTATIYEGLRALHHVEDAYHSTVTLVEYLVKERGEKPNEILYESLIRANVDPAHGSAAAARSLLKEMVDNGINTSPGIYHALLEVTAAHPDYVLRSSVLRDMKNRWYTLNNDGITNIIVGLLRDGQYELALEKLEEAYKPINIIQPWLYRIFVFVFGELGFHDESFQILQHQLKIYGPNQPMSVWHFLLDVYSRDAFYAGITYIWHRMVTPGLLNPPDGTVLNILNAASRHGDTELVTKTMRMLTDRGKRLDLHHYEALVHAHTLHHDVRKALNVLCIMHRAGLALDSSSTRSVYMMLKDSPEATDEALRALEDLRQLYPVPIAAFNVVLEATAAHRGFNKALDLYRGVRHICAGGPDLATYHVLLAYCTLRRSMRSLLDEIEAFGLRPDRLTYDHLVRISTMQVQDSDYEPAFAYLARMEAQGWWVSRGTALALVRRCFAAEDGRVQRVIDTCRSRGVPVDREVKKLLRNIQISKERKEKEQQEQQEQGQEQQQPEAGAAVVSEEGGLQTQTPAPPPPAVIPPRRTSLWGYGG</sequence>
<evidence type="ECO:0000256" key="1">
    <source>
        <dbReference type="ARBA" id="ARBA00006192"/>
    </source>
</evidence>
<evidence type="ECO:0008006" key="10">
    <source>
        <dbReference type="Google" id="ProtNLM"/>
    </source>
</evidence>
<dbReference type="InterPro" id="IPR057029">
    <property type="entry name" value="TPR_fung_2"/>
</dbReference>
<protein>
    <recommendedName>
        <fullName evidence="10">Pentatricopeptide repeat protein</fullName>
    </recommendedName>
</protein>
<dbReference type="InterPro" id="IPR011990">
    <property type="entry name" value="TPR-like_helical_dom_sf"/>
</dbReference>
<comment type="caution">
    <text evidence="8">The sequence shown here is derived from an EMBL/GenBank/DDBJ whole genome shotgun (WGS) entry which is preliminary data.</text>
</comment>
<keyword evidence="2" id="KW-0677">Repeat</keyword>
<proteinExistence type="inferred from homology"/>
<evidence type="ECO:0000259" key="7">
    <source>
        <dbReference type="Pfam" id="PF23279"/>
    </source>
</evidence>
<dbReference type="Proteomes" id="UP001320420">
    <property type="component" value="Unassembled WGS sequence"/>
</dbReference>
<name>A0AAN9UU65_9PEZI</name>
<gene>
    <name evidence="8" type="ORF">SLS62_004796</name>
</gene>
<evidence type="ECO:0000313" key="9">
    <source>
        <dbReference type="Proteomes" id="UP001320420"/>
    </source>
</evidence>
<feature type="domain" description="Tetratricopeptide repeats fungi 2" evidence="7">
    <location>
        <begin position="543"/>
        <end position="590"/>
    </location>
</feature>
<organism evidence="8 9">
    <name type="scientific">Diatrype stigma</name>
    <dbReference type="NCBI Taxonomy" id="117547"/>
    <lineage>
        <taxon>Eukaryota</taxon>
        <taxon>Fungi</taxon>
        <taxon>Dikarya</taxon>
        <taxon>Ascomycota</taxon>
        <taxon>Pezizomycotina</taxon>
        <taxon>Sordariomycetes</taxon>
        <taxon>Xylariomycetidae</taxon>
        <taxon>Xylariales</taxon>
        <taxon>Diatrypaceae</taxon>
        <taxon>Diatrype</taxon>
    </lineage>
</organism>
<dbReference type="InterPro" id="IPR057027">
    <property type="entry name" value="TPR_mt"/>
</dbReference>
<dbReference type="Gene3D" id="1.25.40.10">
    <property type="entry name" value="Tetratricopeptide repeat domain"/>
    <property type="match status" value="3"/>
</dbReference>
<evidence type="ECO:0000256" key="2">
    <source>
        <dbReference type="ARBA" id="ARBA00022737"/>
    </source>
</evidence>
<dbReference type="EMBL" id="JAKJXP020000030">
    <property type="protein sequence ID" value="KAK7753277.1"/>
    <property type="molecule type" value="Genomic_DNA"/>
</dbReference>
<dbReference type="Pfam" id="PF23279">
    <property type="entry name" value="TPR_25"/>
    <property type="match status" value="1"/>
</dbReference>
<comment type="function">
    <text evidence="3">Regulates mitochondrial small subunit maturation by controlling 15S rRNA 5'-end processing. Localizes to the 5' precursor of the 15S rRNA in a position that is subsequently occupied by mS47 in the mature yeast mtSSU. Uses structure and sequence-specific RNA recognition, binding to a single-stranded region of the precursor and specifically recognizing bases -6 to -1. The exchange of Ccm1 for mS47 is coupled to the irreversible removal of precursor rRNA that is accompanied by conformational changes of the mitoribosomal proteins uS5m and mS26. These conformational changes signal completion of 5'-end rRNA processing through protection of the mature 5'-end of the 15S rRNA and stabilization of mS47. The removal of the 5' precursor together with the dissociation of Ccm1 may be catalyzed by the 5'-3' exoribonuclease Pet127. Involved in the specific removal of group I introns in mitochondrial encoded transcripts.</text>
</comment>
<dbReference type="PANTHER" id="PTHR47936:SF1">
    <property type="entry name" value="PENTATRICOPEPTIDE REPEAT-CONTAINING PROTEIN GUN1, CHLOROPLASTIC"/>
    <property type="match status" value="1"/>
</dbReference>